<feature type="region of interest" description="Disordered" evidence="1">
    <location>
        <begin position="68"/>
        <end position="131"/>
    </location>
</feature>
<feature type="region of interest" description="Disordered" evidence="1">
    <location>
        <begin position="303"/>
        <end position="330"/>
    </location>
</feature>
<dbReference type="Proteomes" id="UP001056384">
    <property type="component" value="Chromosome 7"/>
</dbReference>
<dbReference type="EMBL" id="CP099424">
    <property type="protein sequence ID" value="USW55452.1"/>
    <property type="molecule type" value="Genomic_DNA"/>
</dbReference>
<keyword evidence="3" id="KW-1185">Reference proteome</keyword>
<evidence type="ECO:0000313" key="3">
    <source>
        <dbReference type="Proteomes" id="UP001056384"/>
    </source>
</evidence>
<evidence type="ECO:0000256" key="1">
    <source>
        <dbReference type="SAM" id="MobiDB-lite"/>
    </source>
</evidence>
<accession>A0A9Q9B0Y6</accession>
<organism evidence="2 3">
    <name type="scientific">Septoria linicola</name>
    <dbReference type="NCBI Taxonomy" id="215465"/>
    <lineage>
        <taxon>Eukaryota</taxon>
        <taxon>Fungi</taxon>
        <taxon>Dikarya</taxon>
        <taxon>Ascomycota</taxon>
        <taxon>Pezizomycotina</taxon>
        <taxon>Dothideomycetes</taxon>
        <taxon>Dothideomycetidae</taxon>
        <taxon>Mycosphaerellales</taxon>
        <taxon>Mycosphaerellaceae</taxon>
        <taxon>Septoria</taxon>
    </lineage>
</organism>
<evidence type="ECO:0000313" key="2">
    <source>
        <dbReference type="EMBL" id="USW55452.1"/>
    </source>
</evidence>
<feature type="compositionally biased region" description="Pro residues" evidence="1">
    <location>
        <begin position="74"/>
        <end position="96"/>
    </location>
</feature>
<feature type="region of interest" description="Disordered" evidence="1">
    <location>
        <begin position="1"/>
        <end position="26"/>
    </location>
</feature>
<name>A0A9Q9B0Y6_9PEZI</name>
<gene>
    <name evidence="2" type="ORF">Slin15195_G087710</name>
</gene>
<feature type="compositionally biased region" description="Polar residues" evidence="1">
    <location>
        <begin position="113"/>
        <end position="129"/>
    </location>
</feature>
<dbReference type="AlphaFoldDB" id="A0A9Q9B0Y6"/>
<protein>
    <submittedName>
        <fullName evidence="2">Uncharacterized protein</fullName>
    </submittedName>
</protein>
<sequence>MAVSLSQSLQEAHRRSRGSSMGEHYQAGAGNHLMSQQYPHPYVVPAPQYQAPASSFIEHKQPFYNAHAIGPQHELPPPRPPRPQPQQIPAQPPPLYQTPTISIEPDPLPPHSSPQALTPSQSHAFQNSSPIPPLRLSYNDIRDAHSGQILFTPTREAAHIPAFLSSKPIVICTRTSNHQIMGQIHFHSFTTPAIDLTINNRKSFLAHSGVLHDRWGFPSTTSRSSSGGAEEMWYWSKDKSTPGGVRLENAKKNGKVLARMKGDVLSCGDGGRMERESWVEVVLSAVAVVEAARRQRKGVDLSDAMGDFRSGSGHGGGHHGGGDGGGGGGS</sequence>
<feature type="compositionally biased region" description="Polar residues" evidence="1">
    <location>
        <begin position="1"/>
        <end position="10"/>
    </location>
</feature>
<proteinExistence type="predicted"/>
<reference evidence="2" key="1">
    <citation type="submission" date="2022-06" db="EMBL/GenBank/DDBJ databases">
        <title>Complete genome sequences of two strains of the flax pathogen Septoria linicola.</title>
        <authorList>
            <person name="Lapalu N."/>
            <person name="Simon A."/>
            <person name="Demenou B."/>
            <person name="Paumier D."/>
            <person name="Guillot M.-P."/>
            <person name="Gout L."/>
            <person name="Valade R."/>
        </authorList>
    </citation>
    <scope>NUCLEOTIDE SEQUENCE</scope>
    <source>
        <strain evidence="2">SE15195</strain>
    </source>
</reference>
<feature type="compositionally biased region" description="Gly residues" evidence="1">
    <location>
        <begin position="312"/>
        <end position="330"/>
    </location>
</feature>